<dbReference type="EMBL" id="ATNM01000167">
    <property type="protein sequence ID" value="EPR65984.1"/>
    <property type="molecule type" value="Genomic_DNA"/>
</dbReference>
<dbReference type="STRING" id="641524.ADICYQ_5009"/>
<dbReference type="Proteomes" id="UP000014974">
    <property type="component" value="Unassembled WGS sequence"/>
</dbReference>
<reference evidence="1 2" key="1">
    <citation type="journal article" date="2013" name="Genome Announc.">
        <title>Draft Genome Sequence of Cyclobacterium qasimii Strain M12-11BT, Isolated from Arctic Marine Sediment.</title>
        <authorList>
            <person name="Shivaji S."/>
            <person name="Ara S."/>
            <person name="Singh A."/>
            <person name="Kumar Pinnaka A."/>
        </authorList>
    </citation>
    <scope>NUCLEOTIDE SEQUENCE [LARGE SCALE GENOMIC DNA]</scope>
    <source>
        <strain evidence="1 2">M12-11B</strain>
    </source>
</reference>
<accession>S7WGV0</accession>
<organism evidence="1 2">
    <name type="scientific">Cyclobacterium qasimii M12-11B</name>
    <dbReference type="NCBI Taxonomy" id="641524"/>
    <lineage>
        <taxon>Bacteria</taxon>
        <taxon>Pseudomonadati</taxon>
        <taxon>Bacteroidota</taxon>
        <taxon>Cytophagia</taxon>
        <taxon>Cytophagales</taxon>
        <taxon>Cyclobacteriaceae</taxon>
        <taxon>Cyclobacterium</taxon>
    </lineage>
</organism>
<evidence type="ECO:0000313" key="2">
    <source>
        <dbReference type="Proteomes" id="UP000014974"/>
    </source>
</evidence>
<dbReference type="AlphaFoldDB" id="S7WGV0"/>
<name>S7WGV0_9BACT</name>
<sequence>MQQVPFKQLKLILHRAVFFHTTVVKKIHSSTLNLVKNDISEKK</sequence>
<comment type="caution">
    <text evidence="1">The sequence shown here is derived from an EMBL/GenBank/DDBJ whole genome shotgun (WGS) entry which is preliminary data.</text>
</comment>
<evidence type="ECO:0000313" key="1">
    <source>
        <dbReference type="EMBL" id="EPR65984.1"/>
    </source>
</evidence>
<proteinExistence type="predicted"/>
<protein>
    <submittedName>
        <fullName evidence="1">Uncharacterized protein</fullName>
    </submittedName>
</protein>
<gene>
    <name evidence="1" type="ORF">ADICYQ_5009</name>
</gene>